<evidence type="ECO:0000313" key="2">
    <source>
        <dbReference type="Proteomes" id="UP001050975"/>
    </source>
</evidence>
<sequence>MVVTLVMLSLNPPLLPVNPITNYQLPITAVKTYN</sequence>
<dbReference type="Proteomes" id="UP001050975">
    <property type="component" value="Unassembled WGS sequence"/>
</dbReference>
<protein>
    <submittedName>
        <fullName evidence="1">Uncharacterized protein</fullName>
    </submittedName>
</protein>
<dbReference type="EMBL" id="BLAY01000157">
    <property type="protein sequence ID" value="GET42295.1"/>
    <property type="molecule type" value="Genomic_DNA"/>
</dbReference>
<dbReference type="AlphaFoldDB" id="A0AAV3XPZ3"/>
<comment type="caution">
    <text evidence="1">The sequence shown here is derived from an EMBL/GenBank/DDBJ whole genome shotgun (WGS) entry which is preliminary data.</text>
</comment>
<accession>A0AAV3XPZ3</accession>
<organism evidence="1 2">
    <name type="scientific">Microseira wollei NIES-4236</name>
    <dbReference type="NCBI Taxonomy" id="2530354"/>
    <lineage>
        <taxon>Bacteria</taxon>
        <taxon>Bacillati</taxon>
        <taxon>Cyanobacteriota</taxon>
        <taxon>Cyanophyceae</taxon>
        <taxon>Oscillatoriophycideae</taxon>
        <taxon>Aerosakkonematales</taxon>
        <taxon>Aerosakkonemataceae</taxon>
        <taxon>Microseira</taxon>
    </lineage>
</organism>
<name>A0AAV3XPZ3_9CYAN</name>
<reference evidence="1" key="1">
    <citation type="submission" date="2019-10" db="EMBL/GenBank/DDBJ databases">
        <title>Draft genome sequece of Microseira wollei NIES-4236.</title>
        <authorList>
            <person name="Yamaguchi H."/>
            <person name="Suzuki S."/>
            <person name="Kawachi M."/>
        </authorList>
    </citation>
    <scope>NUCLEOTIDE SEQUENCE</scope>
    <source>
        <strain evidence="1">NIES-4236</strain>
    </source>
</reference>
<gene>
    <name evidence="1" type="ORF">MiSe_71110</name>
</gene>
<proteinExistence type="predicted"/>
<keyword evidence="2" id="KW-1185">Reference proteome</keyword>
<evidence type="ECO:0000313" key="1">
    <source>
        <dbReference type="EMBL" id="GET42295.1"/>
    </source>
</evidence>